<proteinExistence type="inferred from homology"/>
<dbReference type="NCBIfam" id="NF005095">
    <property type="entry name" value="PRK06523.1"/>
    <property type="match status" value="1"/>
</dbReference>
<dbReference type="STRING" id="1408250.Q760_16320"/>
<name>A0A0A0B846_9CELL</name>
<dbReference type="PANTHER" id="PTHR42760:SF133">
    <property type="entry name" value="3-OXOACYL-[ACYL-CARRIER-PROTEIN] REDUCTASE"/>
    <property type="match status" value="1"/>
</dbReference>
<dbReference type="GO" id="GO:0016616">
    <property type="term" value="F:oxidoreductase activity, acting on the CH-OH group of donors, NAD or NADP as acceptor"/>
    <property type="evidence" value="ECO:0007669"/>
    <property type="project" value="TreeGrafter"/>
</dbReference>
<dbReference type="SUPFAM" id="SSF51735">
    <property type="entry name" value="NAD(P)-binding Rossmann-fold domains"/>
    <property type="match status" value="1"/>
</dbReference>
<protein>
    <submittedName>
        <fullName evidence="4">Short-chain dehydrogenase</fullName>
    </submittedName>
</protein>
<dbReference type="EMBL" id="AXNT01000074">
    <property type="protein sequence ID" value="KGM01954.1"/>
    <property type="molecule type" value="Genomic_DNA"/>
</dbReference>
<dbReference type="PANTHER" id="PTHR42760">
    <property type="entry name" value="SHORT-CHAIN DEHYDROGENASES/REDUCTASES FAMILY MEMBER"/>
    <property type="match status" value="1"/>
</dbReference>
<evidence type="ECO:0000313" key="5">
    <source>
        <dbReference type="Proteomes" id="UP000029833"/>
    </source>
</evidence>
<dbReference type="InterPro" id="IPR036291">
    <property type="entry name" value="NAD(P)-bd_dom_sf"/>
</dbReference>
<dbReference type="OrthoDB" id="8959163at2"/>
<evidence type="ECO:0000256" key="2">
    <source>
        <dbReference type="ARBA" id="ARBA00023002"/>
    </source>
</evidence>
<feature type="compositionally biased region" description="Basic and acidic residues" evidence="3">
    <location>
        <begin position="1"/>
        <end position="13"/>
    </location>
</feature>
<dbReference type="Gene3D" id="3.40.50.720">
    <property type="entry name" value="NAD(P)-binding Rossmann-like Domain"/>
    <property type="match status" value="1"/>
</dbReference>
<dbReference type="InterPro" id="IPR002347">
    <property type="entry name" value="SDR_fam"/>
</dbReference>
<dbReference type="PRINTS" id="PR00080">
    <property type="entry name" value="SDRFAMILY"/>
</dbReference>
<evidence type="ECO:0000256" key="1">
    <source>
        <dbReference type="ARBA" id="ARBA00006484"/>
    </source>
</evidence>
<dbReference type="FunFam" id="3.40.50.720:FF:000084">
    <property type="entry name" value="Short-chain dehydrogenase reductase"/>
    <property type="match status" value="1"/>
</dbReference>
<evidence type="ECO:0000256" key="3">
    <source>
        <dbReference type="SAM" id="MobiDB-lite"/>
    </source>
</evidence>
<evidence type="ECO:0000313" key="4">
    <source>
        <dbReference type="EMBL" id="KGM01954.1"/>
    </source>
</evidence>
<dbReference type="Proteomes" id="UP000029833">
    <property type="component" value="Unassembled WGS sequence"/>
</dbReference>
<dbReference type="RefSeq" id="WP_084142720.1">
    <property type="nucleotide sequence ID" value="NZ_AXNT01000074.1"/>
</dbReference>
<dbReference type="AlphaFoldDB" id="A0A0A0B846"/>
<comment type="caution">
    <text evidence="4">The sequence shown here is derived from an EMBL/GenBank/DDBJ whole genome shotgun (WGS) entry which is preliminary data.</text>
</comment>
<reference evidence="4 5" key="1">
    <citation type="submission" date="2013-10" db="EMBL/GenBank/DDBJ databases">
        <authorList>
            <person name="Wang G."/>
            <person name="Zhuang W."/>
        </authorList>
    </citation>
    <scope>NUCLEOTIDE SEQUENCE [LARGE SCALE GENOMIC DNA]</scope>
    <source>
        <strain evidence="4 5">DSM 20118</strain>
    </source>
</reference>
<keyword evidence="5" id="KW-1185">Reference proteome</keyword>
<gene>
    <name evidence="4" type="ORF">Q760_16320</name>
</gene>
<dbReference type="Pfam" id="PF13561">
    <property type="entry name" value="adh_short_C2"/>
    <property type="match status" value="1"/>
</dbReference>
<keyword evidence="2" id="KW-0560">Oxidoreductase</keyword>
<accession>A0A0A0B846</accession>
<organism evidence="4 5">
    <name type="scientific">Cellulomonas cellasea DSM 20118</name>
    <dbReference type="NCBI Taxonomy" id="1408250"/>
    <lineage>
        <taxon>Bacteria</taxon>
        <taxon>Bacillati</taxon>
        <taxon>Actinomycetota</taxon>
        <taxon>Actinomycetes</taxon>
        <taxon>Micrococcales</taxon>
        <taxon>Cellulomonadaceae</taxon>
        <taxon>Cellulomonas</taxon>
    </lineage>
</organism>
<sequence length="262" mass="27594">MSSKERDRLDGRRALVTGGSKGSGKAVVTRLREMGADVWTTARTMPDGYDRPDRFIEADTSTVAGAQLVTDRIAESVGALDILVHVVGGASTPSGGFAVITEEQWMTELNLNLLGAVRLDRSLLPAMVGAGSGVVLHFTSIQRELPQYDASLAYAAAKAALRTYGKGLANELAPRGVRVNAISPGGIETEAYERFVDRIAEGNGLSREAAEQTIYDSLGGVPLGRFAQPEEVADLVGFLVSDRASAIVGAEYVIDGGTVPTV</sequence>
<dbReference type="PRINTS" id="PR00081">
    <property type="entry name" value="GDHRDH"/>
</dbReference>
<dbReference type="PROSITE" id="PS00061">
    <property type="entry name" value="ADH_SHORT"/>
    <property type="match status" value="1"/>
</dbReference>
<feature type="region of interest" description="Disordered" evidence="3">
    <location>
        <begin position="1"/>
        <end position="22"/>
    </location>
</feature>
<dbReference type="InterPro" id="IPR020904">
    <property type="entry name" value="Sc_DH/Rdtase_CS"/>
</dbReference>
<comment type="similarity">
    <text evidence="1">Belongs to the short-chain dehydrogenases/reductases (SDR) family.</text>
</comment>